<accession>A0A1K0J010</accession>
<gene>
    <name evidence="2" type="ORF">CNECB9_4990002</name>
</gene>
<proteinExistence type="predicted"/>
<sequence length="273" mass="27949">MMNRPVFFSTAVSPSAGTRDGVPWRNPEPCAVPAGSVVAFPGLGAAYQADADEAAHVELVAVPGQRHLALVDLAVLRVQNLAAAPLVVAGLAQAGEDGHADDGLVLASVGALVAHARLAVALDEGLDQASAEDAVLLGDLHQPARLAGVVVDGLPHAAGRGLRHRRGAAKQGGGKHSGAQGRSKGGMDAHDVSFEVRSHANLLAPGVRRNPARRGARLSAALACYPESRIQPPFAGYCDAAKGTGGRALKQSSKRTYDALPAGRGEWCGECRG</sequence>
<feature type="region of interest" description="Disordered" evidence="1">
    <location>
        <begin position="160"/>
        <end position="187"/>
    </location>
</feature>
<evidence type="ECO:0000256" key="1">
    <source>
        <dbReference type="SAM" id="MobiDB-lite"/>
    </source>
</evidence>
<dbReference type="AlphaFoldDB" id="A0A1K0J010"/>
<organism evidence="2">
    <name type="scientific">Cupriavidus necator</name>
    <name type="common">Alcaligenes eutrophus</name>
    <name type="synonym">Ralstonia eutropha</name>
    <dbReference type="NCBI Taxonomy" id="106590"/>
    <lineage>
        <taxon>Bacteria</taxon>
        <taxon>Pseudomonadati</taxon>
        <taxon>Pseudomonadota</taxon>
        <taxon>Betaproteobacteria</taxon>
        <taxon>Burkholderiales</taxon>
        <taxon>Burkholderiaceae</taxon>
        <taxon>Cupriavidus</taxon>
    </lineage>
</organism>
<dbReference type="EMBL" id="FMSH01000444">
    <property type="protein sequence ID" value="SCU90448.1"/>
    <property type="molecule type" value="Genomic_DNA"/>
</dbReference>
<name>A0A1K0J010_CUPNE</name>
<protein>
    <submittedName>
        <fullName evidence="2">Uncharacterized protein</fullName>
    </submittedName>
</protein>
<evidence type="ECO:0000313" key="2">
    <source>
        <dbReference type="EMBL" id="SCU90448.1"/>
    </source>
</evidence>
<reference evidence="2" key="1">
    <citation type="submission" date="2016-09" db="EMBL/GenBank/DDBJ databases">
        <authorList>
            <person name="Capua I."/>
            <person name="De Benedictis P."/>
            <person name="Joannis T."/>
            <person name="Lombin L.H."/>
            <person name="Cattoli G."/>
        </authorList>
    </citation>
    <scope>NUCLEOTIDE SEQUENCE</scope>
    <source>
        <strain evidence="2">B9</strain>
    </source>
</reference>